<comment type="caution">
    <text evidence="2">The sequence shown here is derived from an EMBL/GenBank/DDBJ whole genome shotgun (WGS) entry which is preliminary data.</text>
</comment>
<feature type="compositionally biased region" description="Gly residues" evidence="1">
    <location>
        <begin position="238"/>
        <end position="247"/>
    </location>
</feature>
<proteinExistence type="predicted"/>
<accession>A0A2M8Z316</accession>
<evidence type="ECO:0000256" key="1">
    <source>
        <dbReference type="SAM" id="MobiDB-lite"/>
    </source>
</evidence>
<organism evidence="2 3">
    <name type="scientific">[Clostridium] celerecrescens 18A</name>
    <dbReference type="NCBI Taxonomy" id="1286362"/>
    <lineage>
        <taxon>Bacteria</taxon>
        <taxon>Bacillati</taxon>
        <taxon>Bacillota</taxon>
        <taxon>Clostridia</taxon>
        <taxon>Lachnospirales</taxon>
        <taxon>Lachnospiraceae</taxon>
        <taxon>Lacrimispora</taxon>
    </lineage>
</organism>
<name>A0A2M8Z316_9FIRM</name>
<dbReference type="Pfam" id="PF01391">
    <property type="entry name" value="Collagen"/>
    <property type="match status" value="1"/>
</dbReference>
<dbReference type="Gene3D" id="1.20.5.320">
    <property type="entry name" value="6-Phosphogluconate Dehydrogenase, domain 3"/>
    <property type="match status" value="1"/>
</dbReference>
<evidence type="ECO:0000313" key="3">
    <source>
        <dbReference type="Proteomes" id="UP000231092"/>
    </source>
</evidence>
<dbReference type="AlphaFoldDB" id="A0A2M8Z316"/>
<keyword evidence="2" id="KW-0176">Collagen</keyword>
<feature type="region of interest" description="Disordered" evidence="1">
    <location>
        <begin position="231"/>
        <end position="265"/>
    </location>
</feature>
<dbReference type="InterPro" id="IPR008160">
    <property type="entry name" value="Collagen"/>
</dbReference>
<reference evidence="2 3" key="1">
    <citation type="submission" date="2017-11" db="EMBL/GenBank/DDBJ databases">
        <title>Understudied soil microbes with underappreciated capabilities: Untangling the Clostridium saccharolyticum group.</title>
        <authorList>
            <person name="Leschine S."/>
        </authorList>
    </citation>
    <scope>NUCLEOTIDE SEQUENCE [LARGE SCALE GENOMIC DNA]</scope>
    <source>
        <strain evidence="2 3">18A</strain>
    </source>
</reference>
<dbReference type="EMBL" id="PGET01000001">
    <property type="protein sequence ID" value="PJJ27810.1"/>
    <property type="molecule type" value="Genomic_DNA"/>
</dbReference>
<dbReference type="RefSeq" id="WP_242976884.1">
    <property type="nucleotide sequence ID" value="NZ_PGET01000001.1"/>
</dbReference>
<sequence length="309" mass="33731">MAYGPYYYITDWKNEPSQETPINRTNLLKIENGIKEADNRIVQLDAKKAEQALVNTLVKEITLDTDTGILTVTQQNGTVTTYDLAIEKVVANFDINDDNELVLTLADGTQKVIDLTRFVYSVDSTSTIAMKILNRTITAEIVDGSVTMAKLDASIQMELRQYMLDAQAARDMSLQYQNNAKIFRDQTEVIANEAVTDIAAAGGRVDETLTEFNSLLMNGYFNGPMGPQGLQGNQGATGATGGQGPQGIQGIQGPRGPQGERGSDAVVTQTNGNYIFQIRDGHLYVIYPDSSSEPPPVHINEAGHFIVTF</sequence>
<gene>
    <name evidence="2" type="ORF">H171_1289</name>
</gene>
<dbReference type="Proteomes" id="UP000231092">
    <property type="component" value="Unassembled WGS sequence"/>
</dbReference>
<feature type="compositionally biased region" description="Low complexity" evidence="1">
    <location>
        <begin position="248"/>
        <end position="257"/>
    </location>
</feature>
<evidence type="ECO:0000313" key="2">
    <source>
        <dbReference type="EMBL" id="PJJ27810.1"/>
    </source>
</evidence>
<protein>
    <submittedName>
        <fullName evidence="2">Collagen triple helix repeat protein</fullName>
    </submittedName>
</protein>